<name>A0ABW1S6Q0_9PROT</name>
<dbReference type="EMBL" id="JBHSSW010000004">
    <property type="protein sequence ID" value="MFC6197330.1"/>
    <property type="molecule type" value="Genomic_DNA"/>
</dbReference>
<protein>
    <submittedName>
        <fullName evidence="3">DUF3450 domain-containing protein</fullName>
    </submittedName>
</protein>
<keyword evidence="1" id="KW-0175">Coiled coil</keyword>
<feature type="signal peptide" evidence="2">
    <location>
        <begin position="1"/>
        <end position="25"/>
    </location>
</feature>
<accession>A0ABW1S6Q0</accession>
<sequence length="260" mass="28983">MRNVLFPACNALVAGLCLVGLPAVAQSPLSQAIQTGEAATRKAEEVQNQINQLDDERGDLVREYRTMLQRLDAAKLYAAQQERVVASQREELASLEDQLGRVDEITAQMTPMMLDMITDLKQFVSADLPFKPELRQERLDQLDAAMDSPDVSPAERYRLIVEAYQAEMEYGRTIDTFEGTITNAAGETVAVQMFQYGRVSLVYLNEANGEVARWNREDGAWETLSGSYRRPISDAIRIAEGTKQQDILMGPVSKFAVTAE</sequence>
<dbReference type="PIRSF" id="PIRSF028069">
    <property type="entry name" value="UCP028069"/>
    <property type="match status" value="1"/>
</dbReference>
<comment type="caution">
    <text evidence="3">The sequence shown here is derived from an EMBL/GenBank/DDBJ whole genome shotgun (WGS) entry which is preliminary data.</text>
</comment>
<dbReference type="Proteomes" id="UP001596303">
    <property type="component" value="Unassembled WGS sequence"/>
</dbReference>
<reference evidence="4" key="1">
    <citation type="journal article" date="2019" name="Int. J. Syst. Evol. Microbiol.">
        <title>The Global Catalogue of Microorganisms (GCM) 10K type strain sequencing project: providing services to taxonomists for standard genome sequencing and annotation.</title>
        <authorList>
            <consortium name="The Broad Institute Genomics Platform"/>
            <consortium name="The Broad Institute Genome Sequencing Center for Infectious Disease"/>
            <person name="Wu L."/>
            <person name="Ma J."/>
        </authorList>
    </citation>
    <scope>NUCLEOTIDE SEQUENCE [LARGE SCALE GENOMIC DNA]</scope>
    <source>
        <strain evidence="4">CGMCC-1.15741</strain>
    </source>
</reference>
<gene>
    <name evidence="3" type="ORF">ACFQDM_04535</name>
</gene>
<dbReference type="InterPro" id="IPR016866">
    <property type="entry name" value="UCP028069"/>
</dbReference>
<evidence type="ECO:0000313" key="4">
    <source>
        <dbReference type="Proteomes" id="UP001596303"/>
    </source>
</evidence>
<proteinExistence type="predicted"/>
<evidence type="ECO:0000256" key="1">
    <source>
        <dbReference type="SAM" id="Coils"/>
    </source>
</evidence>
<evidence type="ECO:0000256" key="2">
    <source>
        <dbReference type="SAM" id="SignalP"/>
    </source>
</evidence>
<feature type="coiled-coil region" evidence="1">
    <location>
        <begin position="29"/>
        <end position="105"/>
    </location>
</feature>
<dbReference type="RefSeq" id="WP_377376054.1">
    <property type="nucleotide sequence ID" value="NZ_JBHSSW010000004.1"/>
</dbReference>
<keyword evidence="2" id="KW-0732">Signal</keyword>
<dbReference type="SUPFAM" id="SSF57997">
    <property type="entry name" value="Tropomyosin"/>
    <property type="match status" value="1"/>
</dbReference>
<evidence type="ECO:0000313" key="3">
    <source>
        <dbReference type="EMBL" id="MFC6197330.1"/>
    </source>
</evidence>
<dbReference type="Pfam" id="PF11932">
    <property type="entry name" value="DUF3450"/>
    <property type="match status" value="1"/>
</dbReference>
<organism evidence="3 4">
    <name type="scientific">Ponticaulis profundi</name>
    <dbReference type="NCBI Taxonomy" id="2665222"/>
    <lineage>
        <taxon>Bacteria</taxon>
        <taxon>Pseudomonadati</taxon>
        <taxon>Pseudomonadota</taxon>
        <taxon>Alphaproteobacteria</taxon>
        <taxon>Hyphomonadales</taxon>
        <taxon>Hyphomonadaceae</taxon>
        <taxon>Ponticaulis</taxon>
    </lineage>
</organism>
<feature type="chain" id="PRO_5046950677" evidence="2">
    <location>
        <begin position="26"/>
        <end position="260"/>
    </location>
</feature>
<keyword evidence="4" id="KW-1185">Reference proteome</keyword>